<evidence type="ECO:0000259" key="3">
    <source>
        <dbReference type="Pfam" id="PF05650"/>
    </source>
</evidence>
<name>C5CR13_VARPS</name>
<protein>
    <recommendedName>
        <fullName evidence="3">DUF802 domain-containing protein</fullName>
    </recommendedName>
</protein>
<sequence precursor="true">MNRFLHYAVFAAGLAVVCWVGAGYVGSHTLALAVTMLVGAFYLMGALELHRFQQATATLSRAVADLSDPPASLGAWLDRLHPTLRNAVRLRIEGERVGLPGPALTPYLAGLLVLLGMLGTFLGMVVTLNGTGMALESATDLPAIRASLSAPVKGLGLAFGTSVAGVAASAMLGLASALCRRERLQAGQMLDSKIATTLRAYSLAHQREASFQLLEQQAHQMPRLVDQLQAMMAAMERQSQALNERLAAGQAQFHTQAEAVYAGLASSVDQSLKQSLSESARIAGATIQPVVEATMAGIARETASLHDTVARTVQQQLDGLSSRFEATTASVAGTWQAALADHQRTSAALSSDLRASHDRFAETFEQRSASLVEGVSARLESTAGSVSDTWGSALAQHQRVSEKLSQEAQQSLAAAAAGFEQHSASLLRTVEQAHATLQSDIAARDEQRLSAWTEELAMVSASLQQEWQQAGAHTASQQRQLFDALAQTARDMSTQAEAHAKNTVGEIARLLQAASEAPRVAAEVVAELRQKLSDSMARDNAMLEERSRIMETLGTLLDAVNHASTEQRSAVDALVGASADVLDRVGSRFTEKVDEETGKMAAVAAQITGSAVEVASLGEAFGFAVQLFSESNDKLVAHLQRVEGALGKSIARSDEQLAYYVAQAREVIDLSIMSQKQIVEDLRQIASRQAAVGSEA</sequence>
<keyword evidence="1" id="KW-0175">Coiled coil</keyword>
<dbReference type="OrthoDB" id="6053769at2"/>
<dbReference type="KEGG" id="vap:Vapar_3240"/>
<reference evidence="4" key="1">
    <citation type="submission" date="2009-06" db="EMBL/GenBank/DDBJ databases">
        <title>Complete sequence of chromosome 1 of Variovorax paradoxus S110.</title>
        <authorList>
            <consortium name="US DOE Joint Genome Institute"/>
            <person name="Lucas S."/>
            <person name="Copeland A."/>
            <person name="Lapidus A."/>
            <person name="Glavina del Rio T."/>
            <person name="Tice H."/>
            <person name="Bruce D."/>
            <person name="Goodwin L."/>
            <person name="Pitluck S."/>
            <person name="Chertkov O."/>
            <person name="Brettin T."/>
            <person name="Detter J.C."/>
            <person name="Han C."/>
            <person name="Larimer F."/>
            <person name="Land M."/>
            <person name="Hauser L."/>
            <person name="Kyrpides N."/>
            <person name="Ovchinnikova G."/>
            <person name="Orwin P."/>
            <person name="Leadbetter J.R."/>
            <person name="Spain J.C."/>
            <person name="Han J.I."/>
        </authorList>
    </citation>
    <scope>NUCLEOTIDE SEQUENCE</scope>
    <source>
        <strain evidence="4">S110</strain>
    </source>
</reference>
<feature type="domain" description="DUF802" evidence="3">
    <location>
        <begin position="320"/>
        <end position="372"/>
    </location>
</feature>
<dbReference type="Pfam" id="PF05650">
    <property type="entry name" value="DUF802"/>
    <property type="match status" value="2"/>
</dbReference>
<dbReference type="HOGENOM" id="CLU_016648_0_0_4"/>
<evidence type="ECO:0000256" key="2">
    <source>
        <dbReference type="SAM" id="Phobius"/>
    </source>
</evidence>
<feature type="transmembrane region" description="Helical" evidence="2">
    <location>
        <begin position="155"/>
        <end position="179"/>
    </location>
</feature>
<feature type="transmembrane region" description="Helical" evidence="2">
    <location>
        <begin position="107"/>
        <end position="135"/>
    </location>
</feature>
<keyword evidence="2" id="KW-1133">Transmembrane helix</keyword>
<feature type="coiled-coil region" evidence="1">
    <location>
        <begin position="225"/>
        <end position="252"/>
    </location>
</feature>
<proteinExistence type="predicted"/>
<feature type="transmembrane region" description="Helical" evidence="2">
    <location>
        <begin position="7"/>
        <end position="24"/>
    </location>
</feature>
<dbReference type="eggNOG" id="COG1196">
    <property type="taxonomic scope" value="Bacteria"/>
</dbReference>
<dbReference type="AlphaFoldDB" id="C5CR13"/>
<keyword evidence="2" id="KW-0812">Transmembrane</keyword>
<feature type="domain" description="DUF802" evidence="3">
    <location>
        <begin position="375"/>
        <end position="427"/>
    </location>
</feature>
<evidence type="ECO:0000256" key="1">
    <source>
        <dbReference type="SAM" id="Coils"/>
    </source>
</evidence>
<organism evidence="4">
    <name type="scientific">Variovorax paradoxus (strain S110)</name>
    <dbReference type="NCBI Taxonomy" id="543728"/>
    <lineage>
        <taxon>Bacteria</taxon>
        <taxon>Pseudomonadati</taxon>
        <taxon>Pseudomonadota</taxon>
        <taxon>Betaproteobacteria</taxon>
        <taxon>Burkholderiales</taxon>
        <taxon>Comamonadaceae</taxon>
        <taxon>Variovorax</taxon>
    </lineage>
</organism>
<dbReference type="EMBL" id="CP001635">
    <property type="protein sequence ID" value="ACS19858.1"/>
    <property type="molecule type" value="Genomic_DNA"/>
</dbReference>
<keyword evidence="2" id="KW-0472">Membrane</keyword>
<accession>C5CR13</accession>
<feature type="transmembrane region" description="Helical" evidence="2">
    <location>
        <begin position="30"/>
        <end position="49"/>
    </location>
</feature>
<dbReference type="STRING" id="543728.Vapar_3240"/>
<gene>
    <name evidence="4" type="ordered locus">Vapar_3240</name>
</gene>
<dbReference type="InterPro" id="IPR008520">
    <property type="entry name" value="DUF802"/>
</dbReference>
<evidence type="ECO:0000313" key="4">
    <source>
        <dbReference type="EMBL" id="ACS19858.1"/>
    </source>
</evidence>